<feature type="compositionally biased region" description="Basic and acidic residues" evidence="1">
    <location>
        <begin position="1"/>
        <end position="15"/>
    </location>
</feature>
<evidence type="ECO:0000259" key="2">
    <source>
        <dbReference type="Pfam" id="PF20167"/>
    </source>
</evidence>
<dbReference type="Proteomes" id="UP000053144">
    <property type="component" value="Unassembled WGS sequence"/>
</dbReference>
<name>A0A0L9TFV8_PHAAN</name>
<organism evidence="3 4">
    <name type="scientific">Phaseolus angularis</name>
    <name type="common">Azuki bean</name>
    <name type="synonym">Vigna angularis</name>
    <dbReference type="NCBI Taxonomy" id="3914"/>
    <lineage>
        <taxon>Eukaryota</taxon>
        <taxon>Viridiplantae</taxon>
        <taxon>Streptophyta</taxon>
        <taxon>Embryophyta</taxon>
        <taxon>Tracheophyta</taxon>
        <taxon>Spermatophyta</taxon>
        <taxon>Magnoliopsida</taxon>
        <taxon>eudicotyledons</taxon>
        <taxon>Gunneridae</taxon>
        <taxon>Pentapetalae</taxon>
        <taxon>rosids</taxon>
        <taxon>fabids</taxon>
        <taxon>Fabales</taxon>
        <taxon>Fabaceae</taxon>
        <taxon>Papilionoideae</taxon>
        <taxon>50 kb inversion clade</taxon>
        <taxon>NPAAA clade</taxon>
        <taxon>indigoferoid/millettioid clade</taxon>
        <taxon>Phaseoleae</taxon>
        <taxon>Vigna</taxon>
    </lineage>
</organism>
<dbReference type="Pfam" id="PF20167">
    <property type="entry name" value="Transposase_32"/>
    <property type="match status" value="1"/>
</dbReference>
<dbReference type="AlphaFoldDB" id="A0A0L9TFV8"/>
<evidence type="ECO:0000313" key="4">
    <source>
        <dbReference type="Proteomes" id="UP000053144"/>
    </source>
</evidence>
<feature type="compositionally biased region" description="Polar residues" evidence="1">
    <location>
        <begin position="17"/>
        <end position="29"/>
    </location>
</feature>
<dbReference type="InterPro" id="IPR046796">
    <property type="entry name" value="Transposase_32_dom"/>
</dbReference>
<dbReference type="Gramene" id="KOM29362">
    <property type="protein sequence ID" value="KOM29362"/>
    <property type="gene ID" value="LR48_Vigan660s000100"/>
</dbReference>
<feature type="domain" description="Putative plant transposon protein" evidence="2">
    <location>
        <begin position="296"/>
        <end position="434"/>
    </location>
</feature>
<sequence length="560" mass="63830">MESEKNSKSAKEEKPQVSLSASLPLSGTSEHPLASLRGESAAEGKNSPHALTAERLFTAERWVFPLCSKHALFNSFDLMIIGFIDMDTYVTLAEGLTWIWRIVLQDQEERVVFNVFKEEQQMQKEEDSHKATCQDVSMTSFKAANSGFKGKNCFLSQVREEEKVGKGRTVHDDLMQAQLKFGKLVRFKNKLWVVKEYKDNGVIEIESPYSRRVKKVDRKQLMSWCDDRMTSSSSKRYKTIGSKRKDKEPECTHSRKFLSRKHEKHFKIVQDRRLLTKRKAGLIPELAPQFGEQMVSRNWRRLATYPAPANIAVVKEFYTNARRLGDHPVEDYLSYVRGYAIRNGAVVNIRRIDLTPIAKYWMAFSHANIEPCSHVSDITVSRALLLYCVLKRKSVNIGQVIANEIQLCANTMNTKALLGHPSLITHLCELAGVNISIPPFERPRKASDEAYYRQYCGGDEASQPVPPRHPRRGRGPPRRQASAKIHEAEPFQMRDMYMSLIDAQMQSIHKEQVATVEMMIGMYHTPPAHRWTMDEFHNVVAWPEEQVQGSTAGAAEASAG</sequence>
<feature type="compositionally biased region" description="Basic residues" evidence="1">
    <location>
        <begin position="468"/>
        <end position="477"/>
    </location>
</feature>
<dbReference type="EMBL" id="KQ258481">
    <property type="protein sequence ID" value="KOM29362.1"/>
    <property type="molecule type" value="Genomic_DNA"/>
</dbReference>
<reference evidence="4" key="1">
    <citation type="journal article" date="2015" name="Proc. Natl. Acad. Sci. U.S.A.">
        <title>Genome sequencing of adzuki bean (Vigna angularis) provides insight into high starch and low fat accumulation and domestication.</title>
        <authorList>
            <person name="Yang K."/>
            <person name="Tian Z."/>
            <person name="Chen C."/>
            <person name="Luo L."/>
            <person name="Zhao B."/>
            <person name="Wang Z."/>
            <person name="Yu L."/>
            <person name="Li Y."/>
            <person name="Sun Y."/>
            <person name="Li W."/>
            <person name="Chen Y."/>
            <person name="Li Y."/>
            <person name="Zhang Y."/>
            <person name="Ai D."/>
            <person name="Zhao J."/>
            <person name="Shang C."/>
            <person name="Ma Y."/>
            <person name="Wu B."/>
            <person name="Wang M."/>
            <person name="Gao L."/>
            <person name="Sun D."/>
            <person name="Zhang P."/>
            <person name="Guo F."/>
            <person name="Wang W."/>
            <person name="Li Y."/>
            <person name="Wang J."/>
            <person name="Varshney R.K."/>
            <person name="Wang J."/>
            <person name="Ling H.Q."/>
            <person name="Wan P."/>
        </authorList>
    </citation>
    <scope>NUCLEOTIDE SEQUENCE</scope>
    <source>
        <strain evidence="4">cv. Jingnong 6</strain>
    </source>
</reference>
<gene>
    <name evidence="3" type="ORF">LR48_Vigan660s000100</name>
</gene>
<proteinExistence type="predicted"/>
<feature type="region of interest" description="Disordered" evidence="1">
    <location>
        <begin position="458"/>
        <end position="483"/>
    </location>
</feature>
<evidence type="ECO:0000313" key="3">
    <source>
        <dbReference type="EMBL" id="KOM29362.1"/>
    </source>
</evidence>
<accession>A0A0L9TFV8</accession>
<protein>
    <recommendedName>
        <fullName evidence="2">Putative plant transposon protein domain-containing protein</fullName>
    </recommendedName>
</protein>
<evidence type="ECO:0000256" key="1">
    <source>
        <dbReference type="SAM" id="MobiDB-lite"/>
    </source>
</evidence>
<feature type="region of interest" description="Disordered" evidence="1">
    <location>
        <begin position="1"/>
        <end position="32"/>
    </location>
</feature>